<organism evidence="2 3">
    <name type="scientific">Nitrospira moscoviensis</name>
    <dbReference type="NCBI Taxonomy" id="42253"/>
    <lineage>
        <taxon>Bacteria</taxon>
        <taxon>Pseudomonadati</taxon>
        <taxon>Nitrospirota</taxon>
        <taxon>Nitrospiria</taxon>
        <taxon>Nitrospirales</taxon>
        <taxon>Nitrospiraceae</taxon>
        <taxon>Nitrospira</taxon>
    </lineage>
</organism>
<dbReference type="STRING" id="42253.NITMOv2_4448"/>
<keyword evidence="1" id="KW-0812">Transmembrane</keyword>
<keyword evidence="1" id="KW-1133">Transmembrane helix</keyword>
<keyword evidence="1" id="KW-0472">Membrane</keyword>
<dbReference type="PATRIC" id="fig|42253.5.peg.4386"/>
<dbReference type="InterPro" id="IPR032092">
    <property type="entry name" value="PilW"/>
</dbReference>
<dbReference type="AlphaFoldDB" id="A0A0K2GJL9"/>
<dbReference type="RefSeq" id="WP_053381616.1">
    <property type="nucleotide sequence ID" value="NZ_CP011801.1"/>
</dbReference>
<name>A0A0K2GJL9_NITMO</name>
<dbReference type="EMBL" id="CP011801">
    <property type="protein sequence ID" value="ALA60822.1"/>
    <property type="molecule type" value="Genomic_DNA"/>
</dbReference>
<evidence type="ECO:0000256" key="1">
    <source>
        <dbReference type="SAM" id="Phobius"/>
    </source>
</evidence>
<feature type="transmembrane region" description="Helical" evidence="1">
    <location>
        <begin position="20"/>
        <end position="40"/>
    </location>
</feature>
<protein>
    <submittedName>
        <fullName evidence="2">Putative Type IV pilus assembly protein PilW</fullName>
    </submittedName>
</protein>
<sequence length="408" mass="41714">MIQSRNRQSTEESGFTLTEVMVAAAMSTAILAAGFGALTISQKTTRASGQVSNTQATARNALDMLAADIKLAGFGMQGLMGGAVGGCHVNGTPAAIVPGDNNPLGADFGPDTISLVVPMTNSITAAGALWQVAAGAAGVIGGTNNPIVAVPMPANATTAMGNAIPGGAAALPGMTVSLAGAAGSTIAGVNAGGLNLNPPIPAPTQFGNGTQVYLVQCITYQVIPPPDALGICQGNAPCLVRGAVPVALVGPGGPPNCNQAGANCTPIMDGVEDLQLAYACDGCDPRVNTGTPDGQVDDLNLSNMFDQGDFITDRNWFGTAGPYGTYMTPNTIRMVQINIVARQTRTDQGMGEANQVMLNTTTIPTISDHNHATGVFALGDNTSAAQQQAYMQFRRRILTRTVELRNQR</sequence>
<accession>A0A0K2GJL9</accession>
<reference evidence="2 3" key="1">
    <citation type="journal article" date="2015" name="Proc. Natl. Acad. Sci. U.S.A.">
        <title>Expanded metabolic versatility of ubiquitous nitrite-oxidizing bacteria from the genus Nitrospira.</title>
        <authorList>
            <person name="Koch H."/>
            <person name="Lucker S."/>
            <person name="Albertsen M."/>
            <person name="Kitzinger K."/>
            <person name="Herbold C."/>
            <person name="Spieck E."/>
            <person name="Nielsen P.H."/>
            <person name="Wagner M."/>
            <person name="Daims H."/>
        </authorList>
    </citation>
    <scope>NUCLEOTIDE SEQUENCE [LARGE SCALE GENOMIC DNA]</scope>
    <source>
        <strain evidence="2 3">NSP M-1</strain>
    </source>
</reference>
<dbReference type="KEGG" id="nmv:NITMOv2_4448"/>
<evidence type="ECO:0000313" key="3">
    <source>
        <dbReference type="Proteomes" id="UP000069205"/>
    </source>
</evidence>
<proteinExistence type="predicted"/>
<dbReference type="Proteomes" id="UP000069205">
    <property type="component" value="Chromosome"/>
</dbReference>
<evidence type="ECO:0000313" key="2">
    <source>
        <dbReference type="EMBL" id="ALA60822.1"/>
    </source>
</evidence>
<dbReference type="Pfam" id="PF16074">
    <property type="entry name" value="PilW"/>
    <property type="match status" value="1"/>
</dbReference>
<dbReference type="GO" id="GO:0043683">
    <property type="term" value="P:type IV pilus assembly"/>
    <property type="evidence" value="ECO:0007669"/>
    <property type="project" value="InterPro"/>
</dbReference>
<gene>
    <name evidence="2" type="ORF">NITMOv2_4448</name>
</gene>
<keyword evidence="3" id="KW-1185">Reference proteome</keyword>